<reference evidence="2" key="1">
    <citation type="journal article" date="2023" name="Front. Mar. Sci.">
        <title>A new Merluccius polli reference genome to investigate the effects of global change in West African waters.</title>
        <authorList>
            <person name="Mateo J.L."/>
            <person name="Blanco-Fernandez C."/>
            <person name="Garcia-Vazquez E."/>
            <person name="Machado-Schiaffino G."/>
        </authorList>
    </citation>
    <scope>NUCLEOTIDE SEQUENCE</scope>
    <source>
        <strain evidence="2">C29</strain>
        <tissue evidence="2">Fin</tissue>
    </source>
</reference>
<dbReference type="EMBL" id="JAOPHQ010000586">
    <property type="protein sequence ID" value="KAK0154074.1"/>
    <property type="molecule type" value="Genomic_DNA"/>
</dbReference>
<name>A0AA47N9B8_MERPO</name>
<feature type="domain" description="HAT C-terminal dimerisation" evidence="1">
    <location>
        <begin position="97"/>
        <end position="126"/>
    </location>
</feature>
<comment type="caution">
    <text evidence="2">The sequence shown here is derived from an EMBL/GenBank/DDBJ whole genome shotgun (WGS) entry which is preliminary data.</text>
</comment>
<evidence type="ECO:0000259" key="1">
    <source>
        <dbReference type="Pfam" id="PF05699"/>
    </source>
</evidence>
<protein>
    <recommendedName>
        <fullName evidence="1">HAT C-terminal dimerisation domain-containing protein</fullName>
    </recommendedName>
</protein>
<evidence type="ECO:0000313" key="2">
    <source>
        <dbReference type="EMBL" id="KAK0154074.1"/>
    </source>
</evidence>
<dbReference type="GO" id="GO:0046983">
    <property type="term" value="F:protein dimerization activity"/>
    <property type="evidence" value="ECO:0007669"/>
    <property type="project" value="InterPro"/>
</dbReference>
<dbReference type="Proteomes" id="UP001174136">
    <property type="component" value="Unassembled WGS sequence"/>
</dbReference>
<dbReference type="AlphaFoldDB" id="A0AA47N9B8"/>
<organism evidence="2 3">
    <name type="scientific">Merluccius polli</name>
    <name type="common">Benguela hake</name>
    <name type="synonym">Merluccius cadenati</name>
    <dbReference type="NCBI Taxonomy" id="89951"/>
    <lineage>
        <taxon>Eukaryota</taxon>
        <taxon>Metazoa</taxon>
        <taxon>Chordata</taxon>
        <taxon>Craniata</taxon>
        <taxon>Vertebrata</taxon>
        <taxon>Euteleostomi</taxon>
        <taxon>Actinopterygii</taxon>
        <taxon>Neopterygii</taxon>
        <taxon>Teleostei</taxon>
        <taxon>Neoteleostei</taxon>
        <taxon>Acanthomorphata</taxon>
        <taxon>Zeiogadaria</taxon>
        <taxon>Gadariae</taxon>
        <taxon>Gadiformes</taxon>
        <taxon>Gadoidei</taxon>
        <taxon>Merlucciidae</taxon>
        <taxon>Merluccius</taxon>
    </lineage>
</organism>
<evidence type="ECO:0000313" key="3">
    <source>
        <dbReference type="Proteomes" id="UP001174136"/>
    </source>
</evidence>
<sequence>MRLNTASYLDPRFLRLIHLERDQQQKVREKIKGELTVIAEEEVDKEDEEVAAMATGTAPGENHNQCYGEPFWECADTLGGTSAIGAVLQQEMLTYESETPLPTGSNPLSWWKMSKSKYPHLAQLARR</sequence>
<gene>
    <name evidence="2" type="ORF">N1851_003846</name>
</gene>
<keyword evidence="3" id="KW-1185">Reference proteome</keyword>
<dbReference type="Pfam" id="PF05699">
    <property type="entry name" value="Dimer_Tnp_hAT"/>
    <property type="match status" value="1"/>
</dbReference>
<dbReference type="SUPFAM" id="SSF53098">
    <property type="entry name" value="Ribonuclease H-like"/>
    <property type="match status" value="1"/>
</dbReference>
<accession>A0AA47N9B8</accession>
<dbReference type="InterPro" id="IPR012337">
    <property type="entry name" value="RNaseH-like_sf"/>
</dbReference>
<dbReference type="InterPro" id="IPR008906">
    <property type="entry name" value="HATC_C_dom"/>
</dbReference>
<proteinExistence type="predicted"/>